<dbReference type="RefSeq" id="WP_234822670.1">
    <property type="nucleotide sequence ID" value="NZ_QKZL01000021.1"/>
</dbReference>
<keyword evidence="5" id="KW-0997">Cell inner membrane</keyword>
<dbReference type="Gene3D" id="3.30.460.20">
    <property type="entry name" value="CorA soluble domain-like"/>
    <property type="match status" value="1"/>
</dbReference>
<evidence type="ECO:0000256" key="1">
    <source>
        <dbReference type="ARBA" id="ARBA00004651"/>
    </source>
</evidence>
<feature type="transmembrane region" description="Helical" evidence="12">
    <location>
        <begin position="264"/>
        <end position="286"/>
    </location>
</feature>
<dbReference type="GO" id="GO:0015095">
    <property type="term" value="F:magnesium ion transmembrane transporter activity"/>
    <property type="evidence" value="ECO:0007669"/>
    <property type="project" value="TreeGrafter"/>
</dbReference>
<evidence type="ECO:0000256" key="6">
    <source>
        <dbReference type="ARBA" id="ARBA00022692"/>
    </source>
</evidence>
<accession>A0A2W7MZA4</accession>
<dbReference type="Proteomes" id="UP000248916">
    <property type="component" value="Unassembled WGS sequence"/>
</dbReference>
<evidence type="ECO:0000256" key="12">
    <source>
        <dbReference type="SAM" id="Phobius"/>
    </source>
</evidence>
<evidence type="ECO:0000256" key="5">
    <source>
        <dbReference type="ARBA" id="ARBA00022519"/>
    </source>
</evidence>
<comment type="similarity">
    <text evidence="2">Belongs to the CorA metal ion transporter (MIT) (TC 1.A.35) family.</text>
</comment>
<dbReference type="InterPro" id="IPR045863">
    <property type="entry name" value="CorA_TM1_TM2"/>
</dbReference>
<protein>
    <submittedName>
        <fullName evidence="13">Zinc transporter</fullName>
    </submittedName>
</protein>
<keyword evidence="14" id="KW-1185">Reference proteome</keyword>
<comment type="caution">
    <text evidence="13">The sequence shown here is derived from an EMBL/GenBank/DDBJ whole genome shotgun (WGS) entry which is preliminary data.</text>
</comment>
<keyword evidence="8 12" id="KW-1133">Transmembrane helix</keyword>
<dbReference type="PANTHER" id="PTHR46494">
    <property type="entry name" value="CORA FAMILY METAL ION TRANSPORTER (EUROFUNG)"/>
    <property type="match status" value="1"/>
</dbReference>
<proteinExistence type="inferred from homology"/>
<evidence type="ECO:0000256" key="4">
    <source>
        <dbReference type="ARBA" id="ARBA00022475"/>
    </source>
</evidence>
<organism evidence="13 14">
    <name type="scientific">Palleronia aestuarii</name>
    <dbReference type="NCBI Taxonomy" id="568105"/>
    <lineage>
        <taxon>Bacteria</taxon>
        <taxon>Pseudomonadati</taxon>
        <taxon>Pseudomonadota</taxon>
        <taxon>Alphaproteobacteria</taxon>
        <taxon>Rhodobacterales</taxon>
        <taxon>Roseobacteraceae</taxon>
        <taxon>Palleronia</taxon>
    </lineage>
</organism>
<dbReference type="InterPro" id="IPR045861">
    <property type="entry name" value="CorA_cytoplasmic_dom"/>
</dbReference>
<keyword evidence="11" id="KW-0175">Coiled coil</keyword>
<keyword evidence="6 12" id="KW-0812">Transmembrane</keyword>
<feature type="coiled-coil region" evidence="11">
    <location>
        <begin position="224"/>
        <end position="262"/>
    </location>
</feature>
<dbReference type="SUPFAM" id="SSF144083">
    <property type="entry name" value="Magnesium transport protein CorA, transmembrane region"/>
    <property type="match status" value="1"/>
</dbReference>
<dbReference type="SUPFAM" id="SSF143865">
    <property type="entry name" value="CorA soluble domain-like"/>
    <property type="match status" value="1"/>
</dbReference>
<evidence type="ECO:0000256" key="3">
    <source>
        <dbReference type="ARBA" id="ARBA00022448"/>
    </source>
</evidence>
<dbReference type="EMBL" id="QKZL01000021">
    <property type="protein sequence ID" value="PZX12923.1"/>
    <property type="molecule type" value="Genomic_DNA"/>
</dbReference>
<dbReference type="GO" id="GO:0050897">
    <property type="term" value="F:cobalt ion binding"/>
    <property type="evidence" value="ECO:0007669"/>
    <property type="project" value="TreeGrafter"/>
</dbReference>
<keyword evidence="10 12" id="KW-0472">Membrane</keyword>
<dbReference type="Gene3D" id="1.20.58.340">
    <property type="entry name" value="Magnesium transport protein CorA, transmembrane region"/>
    <property type="match status" value="2"/>
</dbReference>
<comment type="subcellular location">
    <subcellularLocation>
        <location evidence="1">Cell membrane</location>
        <topology evidence="1">Multi-pass membrane protein</topology>
    </subcellularLocation>
</comment>
<dbReference type="GO" id="GO:0000287">
    <property type="term" value="F:magnesium ion binding"/>
    <property type="evidence" value="ECO:0007669"/>
    <property type="project" value="TreeGrafter"/>
</dbReference>
<dbReference type="Pfam" id="PF01544">
    <property type="entry name" value="CorA"/>
    <property type="match status" value="1"/>
</dbReference>
<evidence type="ECO:0000313" key="13">
    <source>
        <dbReference type="EMBL" id="PZX12923.1"/>
    </source>
</evidence>
<keyword evidence="7" id="KW-0862">Zinc</keyword>
<evidence type="ECO:0000256" key="7">
    <source>
        <dbReference type="ARBA" id="ARBA00022833"/>
    </source>
</evidence>
<evidence type="ECO:0000256" key="9">
    <source>
        <dbReference type="ARBA" id="ARBA00023065"/>
    </source>
</evidence>
<dbReference type="InterPro" id="IPR002523">
    <property type="entry name" value="MgTranspt_CorA/ZnTranspt_ZntB"/>
</dbReference>
<name>A0A2W7MZA4_9RHOB</name>
<evidence type="ECO:0000256" key="11">
    <source>
        <dbReference type="SAM" id="Coils"/>
    </source>
</evidence>
<keyword evidence="4" id="KW-1003">Cell membrane</keyword>
<evidence type="ECO:0000256" key="8">
    <source>
        <dbReference type="ARBA" id="ARBA00022989"/>
    </source>
</evidence>
<dbReference type="CDD" id="cd12833">
    <property type="entry name" value="ZntB-like_1"/>
    <property type="match status" value="1"/>
</dbReference>
<feature type="transmembrane region" description="Helical" evidence="12">
    <location>
        <begin position="298"/>
        <end position="318"/>
    </location>
</feature>
<evidence type="ECO:0000256" key="2">
    <source>
        <dbReference type="ARBA" id="ARBA00009765"/>
    </source>
</evidence>
<dbReference type="AlphaFoldDB" id="A0A2W7MZA4"/>
<keyword evidence="3" id="KW-0813">Transport</keyword>
<sequence>MDTHIAFALRLGPDPEERRMEDPEVISAALRADPPAWLHLSANHPDTPAWVDAHLGHLDPSIRAALVEPETRPRALRIGDGLLLFLRGINFNQGSDPEDMISLRLWLDPRCIVSLSRRPLRSVDALAERIGEGTGPERTGAFLADLIDELTDRIEVQVNDLDDRTEQLEADVIAGPHADLGAEVADQRLELTELRRYLPPQRDAVRDILRAPMPWLTDADRRKLGEQADQLTRVTESLEALREQLQTLRDELERDRADRLNRNLYVLSVISAVFLPLSFLTGLMGINLAGMPGASWSPAFWTFTGLLVLLGIGALGILRWMRIL</sequence>
<dbReference type="GO" id="GO:0005886">
    <property type="term" value="C:plasma membrane"/>
    <property type="evidence" value="ECO:0007669"/>
    <property type="project" value="UniProtKB-SubCell"/>
</dbReference>
<reference evidence="13 14" key="1">
    <citation type="submission" date="2018-06" db="EMBL/GenBank/DDBJ databases">
        <title>Genomic Encyclopedia of Archaeal and Bacterial Type Strains, Phase II (KMG-II): from individual species to whole genera.</title>
        <authorList>
            <person name="Goeker M."/>
        </authorList>
    </citation>
    <scope>NUCLEOTIDE SEQUENCE [LARGE SCALE GENOMIC DNA]</scope>
    <source>
        <strain evidence="13 14">DSM 22009</strain>
    </source>
</reference>
<dbReference type="PANTHER" id="PTHR46494:SF3">
    <property type="entry name" value="ZINC TRANSPORT PROTEIN ZNTB"/>
    <property type="match status" value="1"/>
</dbReference>
<evidence type="ECO:0000313" key="14">
    <source>
        <dbReference type="Proteomes" id="UP000248916"/>
    </source>
</evidence>
<dbReference type="GO" id="GO:0015087">
    <property type="term" value="F:cobalt ion transmembrane transporter activity"/>
    <property type="evidence" value="ECO:0007669"/>
    <property type="project" value="TreeGrafter"/>
</dbReference>
<keyword evidence="9" id="KW-0406">Ion transport</keyword>
<gene>
    <name evidence="13" type="ORF">LX81_03474</name>
</gene>
<evidence type="ECO:0000256" key="10">
    <source>
        <dbReference type="ARBA" id="ARBA00023136"/>
    </source>
</evidence>